<dbReference type="Gene3D" id="3.40.50.720">
    <property type="entry name" value="NAD(P)-binding Rossmann-like Domain"/>
    <property type="match status" value="1"/>
</dbReference>
<name>A0AAU2HCP3_9ACTN</name>
<evidence type="ECO:0000313" key="3">
    <source>
        <dbReference type="EMBL" id="WTU44701.1"/>
    </source>
</evidence>
<dbReference type="PANTHER" id="PTHR48079:SF6">
    <property type="entry name" value="NAD(P)-BINDING DOMAIN-CONTAINING PROTEIN-RELATED"/>
    <property type="match status" value="1"/>
</dbReference>
<dbReference type="GO" id="GO:0004029">
    <property type="term" value="F:aldehyde dehydrogenase (NAD+) activity"/>
    <property type="evidence" value="ECO:0007669"/>
    <property type="project" value="TreeGrafter"/>
</dbReference>
<dbReference type="SUPFAM" id="SSF54427">
    <property type="entry name" value="NTF2-like"/>
    <property type="match status" value="1"/>
</dbReference>
<evidence type="ECO:0000259" key="2">
    <source>
        <dbReference type="Pfam" id="PF14534"/>
    </source>
</evidence>
<dbReference type="NCBIfam" id="TIGR02246">
    <property type="entry name" value="SgcJ/EcaC family oxidoreductase"/>
    <property type="match status" value="1"/>
</dbReference>
<feature type="domain" description="NAD-dependent epimerase/dehydratase" evidence="1">
    <location>
        <begin position="3"/>
        <end position="202"/>
    </location>
</feature>
<dbReference type="InterPro" id="IPR036291">
    <property type="entry name" value="NAD(P)-bd_dom_sf"/>
</dbReference>
<feature type="domain" description="DUF4440" evidence="2">
    <location>
        <begin position="341"/>
        <end position="426"/>
    </location>
</feature>
<dbReference type="InterPro" id="IPR032710">
    <property type="entry name" value="NTF2-like_dom_sf"/>
</dbReference>
<organism evidence="3">
    <name type="scientific">Streptomyces sp. NBC_00060</name>
    <dbReference type="NCBI Taxonomy" id="2975636"/>
    <lineage>
        <taxon>Bacteria</taxon>
        <taxon>Bacillati</taxon>
        <taxon>Actinomycetota</taxon>
        <taxon>Actinomycetes</taxon>
        <taxon>Kitasatosporales</taxon>
        <taxon>Streptomycetaceae</taxon>
        <taxon>Streptomyces</taxon>
    </lineage>
</organism>
<protein>
    <submittedName>
        <fullName evidence="3">SgcJ/EcaC family oxidoreductase</fullName>
    </submittedName>
</protein>
<sequence>MKVLLIGASGYIGSAVSAHLADAGHQVVALVRDAHRPDAGHEQRVGDLADPASLTRAVTSDIDAVVNLAPPTGDAAVDAAAITALTDPLRGTGRAFVYASGVWVLGATGPDAADENAPVNPLPIVGYRPAIERQVLDTAEAGVRATVIRPGIVHGNGGGIPALLVDLARKHGTPRYVGEEAVHWPMVHVDDLADLFVATVEKAPAGSLWHGVAESAVLVRDLAAAAGAAAGVGGEPQSWPLEDARAELGTPFADALALDQTVSGDAAREGLGWLPRRAGAVADVSELSYPQVDTNGIEVFGAADGQQADVEAIVRFVAGVQYAQRNELVDAFMSNFRKQHPVWTTAHGKRLSGWDEIDDFTRQVLPGAMKQSTATYEVVRILFVRPDVAAVNVRQRPVTLDGQPIEDQPEGRPMYVLAKENGRWRIAAAQNTQVFSG</sequence>
<dbReference type="Pfam" id="PF01370">
    <property type="entry name" value="Epimerase"/>
    <property type="match status" value="1"/>
</dbReference>
<dbReference type="PANTHER" id="PTHR48079">
    <property type="entry name" value="PROTEIN YEEZ"/>
    <property type="match status" value="1"/>
</dbReference>
<dbReference type="InterPro" id="IPR011944">
    <property type="entry name" value="Steroid_delta5-4_isomerase"/>
</dbReference>
<dbReference type="SUPFAM" id="SSF51735">
    <property type="entry name" value="NAD(P)-binding Rossmann-fold domains"/>
    <property type="match status" value="1"/>
</dbReference>
<dbReference type="AlphaFoldDB" id="A0AAU2HCP3"/>
<dbReference type="InterPro" id="IPR051783">
    <property type="entry name" value="NAD(P)-dependent_oxidoreduct"/>
</dbReference>
<dbReference type="Gene3D" id="3.10.450.50">
    <property type="match status" value="1"/>
</dbReference>
<dbReference type="EMBL" id="CP108253">
    <property type="protein sequence ID" value="WTU44701.1"/>
    <property type="molecule type" value="Genomic_DNA"/>
</dbReference>
<dbReference type="InterPro" id="IPR027843">
    <property type="entry name" value="DUF4440"/>
</dbReference>
<dbReference type="InterPro" id="IPR001509">
    <property type="entry name" value="Epimerase_deHydtase"/>
</dbReference>
<dbReference type="GO" id="GO:0005737">
    <property type="term" value="C:cytoplasm"/>
    <property type="evidence" value="ECO:0007669"/>
    <property type="project" value="TreeGrafter"/>
</dbReference>
<reference evidence="3" key="1">
    <citation type="submission" date="2022-10" db="EMBL/GenBank/DDBJ databases">
        <title>The complete genomes of actinobacterial strains from the NBC collection.</title>
        <authorList>
            <person name="Joergensen T.S."/>
            <person name="Alvarez Arevalo M."/>
            <person name="Sterndorff E.B."/>
            <person name="Faurdal D."/>
            <person name="Vuksanovic O."/>
            <person name="Mourched A.-S."/>
            <person name="Charusanti P."/>
            <person name="Shaw S."/>
            <person name="Blin K."/>
            <person name="Weber T."/>
        </authorList>
    </citation>
    <scope>NUCLEOTIDE SEQUENCE</scope>
    <source>
        <strain evidence="3">NBC_00060</strain>
    </source>
</reference>
<dbReference type="Pfam" id="PF14534">
    <property type="entry name" value="DUF4440"/>
    <property type="match status" value="1"/>
</dbReference>
<accession>A0AAU2HCP3</accession>
<gene>
    <name evidence="3" type="ORF">OHV25_36500</name>
</gene>
<proteinExistence type="predicted"/>
<evidence type="ECO:0000259" key="1">
    <source>
        <dbReference type="Pfam" id="PF01370"/>
    </source>
</evidence>